<organism evidence="3 4">
    <name type="scientific">Chitinophaga barathri</name>
    <dbReference type="NCBI Taxonomy" id="1647451"/>
    <lineage>
        <taxon>Bacteria</taxon>
        <taxon>Pseudomonadati</taxon>
        <taxon>Bacteroidota</taxon>
        <taxon>Chitinophagia</taxon>
        <taxon>Chitinophagales</taxon>
        <taxon>Chitinophagaceae</taxon>
        <taxon>Chitinophaga</taxon>
    </lineage>
</organism>
<evidence type="ECO:0000313" key="4">
    <source>
        <dbReference type="Proteomes" id="UP000279089"/>
    </source>
</evidence>
<dbReference type="InterPro" id="IPR010559">
    <property type="entry name" value="Sig_transdc_His_kin_internal"/>
</dbReference>
<name>A0A3N4MM46_9BACT</name>
<protein>
    <recommendedName>
        <fullName evidence="2">Signal transduction histidine kinase internal region domain-containing protein</fullName>
    </recommendedName>
</protein>
<dbReference type="EMBL" id="RMBX01000001">
    <property type="protein sequence ID" value="RPD43077.1"/>
    <property type="molecule type" value="Genomic_DNA"/>
</dbReference>
<dbReference type="PANTHER" id="PTHR34220:SF7">
    <property type="entry name" value="SENSOR HISTIDINE KINASE YPDA"/>
    <property type="match status" value="1"/>
</dbReference>
<dbReference type="Gene3D" id="3.30.565.10">
    <property type="entry name" value="Histidine kinase-like ATPase, C-terminal domain"/>
    <property type="match status" value="1"/>
</dbReference>
<feature type="transmembrane region" description="Helical" evidence="1">
    <location>
        <begin position="435"/>
        <end position="451"/>
    </location>
</feature>
<proteinExistence type="predicted"/>
<evidence type="ECO:0000313" key="3">
    <source>
        <dbReference type="EMBL" id="RPD43077.1"/>
    </source>
</evidence>
<dbReference type="InterPro" id="IPR036890">
    <property type="entry name" value="HATPase_C_sf"/>
</dbReference>
<evidence type="ECO:0000259" key="2">
    <source>
        <dbReference type="Pfam" id="PF06580"/>
    </source>
</evidence>
<reference evidence="4" key="1">
    <citation type="submission" date="2018-11" db="EMBL/GenBank/DDBJ databases">
        <title>Chitinophaga lutea sp.nov., isolate from arsenic contaminated soil.</title>
        <authorList>
            <person name="Zong Y."/>
        </authorList>
    </citation>
    <scope>NUCLEOTIDE SEQUENCE [LARGE SCALE GENOMIC DNA]</scope>
    <source>
        <strain evidence="4">YLT18</strain>
    </source>
</reference>
<dbReference type="AlphaFoldDB" id="A0A3N4MM46"/>
<accession>A0A3N4MM46</accession>
<dbReference type="OrthoDB" id="607947at2"/>
<dbReference type="Proteomes" id="UP000279089">
    <property type="component" value="Unassembled WGS sequence"/>
</dbReference>
<keyword evidence="1" id="KW-1133">Transmembrane helix</keyword>
<sequence>MYPVSIIVATFGSETGCGFQYLKDAYRMWLIGLKCCELISIFKPSSHRTLMNRLLFIFFSIATGCQQPAVETLSDAGADSIVNMMRRDIGFSIRTGEQRHNFAYLDSIRPLVDSLRHYGVTSTWHRIRGMAEMMIYDYSNAARSFETATILARQQDTTNKFYGAALSQFGHFEGLRGNYDTALVLLQQALPIGLRTDDSNTVALSCLGLSKCLELMHDTAGEHRYLFLGLRYANAQVYKEYFVHNILVYYRKGAMNDSAKIFTQRILQDSLRFNVYTPAERAEVLGAMMADQELYEKARHYMADALTFRRAVGELTAGIYFNLGNVNMQLKNYRVASAYLDTALLLARVEGDPAVLARIFSARAQLQHSHQHWVQVVQSMDSFYFYHQREDSASRQADAMEIDTRFRVRETKLELAEANVQRMYMAAEVRRRNNLIILGLLLVVGGAYIAWRRYRRSRRKSEAREKMLIDQMLRSRMEPHFIFNSLGVLHGFIQAGETEKAKAYIGSFSRLAKISLDNSRQGWVPLADEIEALEAYLSIQSKNYARMSYDISVFEGYRQDELEVPTMLIQPFVENAVIHGVAAMSEPCHIRVSIRRGDGVLHCVIEDNGPGLRHRMQAPGKTSESTQITEARLDILKWETGRDTSLSIRDKKQVQGRGVLVALDLPYR</sequence>
<gene>
    <name evidence="3" type="ORF">EG028_01940</name>
</gene>
<dbReference type="GO" id="GO:0016020">
    <property type="term" value="C:membrane"/>
    <property type="evidence" value="ECO:0007669"/>
    <property type="project" value="InterPro"/>
</dbReference>
<keyword evidence="1" id="KW-0472">Membrane</keyword>
<dbReference type="InterPro" id="IPR011990">
    <property type="entry name" value="TPR-like_helical_dom_sf"/>
</dbReference>
<evidence type="ECO:0000256" key="1">
    <source>
        <dbReference type="SAM" id="Phobius"/>
    </source>
</evidence>
<keyword evidence="4" id="KW-1185">Reference proteome</keyword>
<dbReference type="PANTHER" id="PTHR34220">
    <property type="entry name" value="SENSOR HISTIDINE KINASE YPDA"/>
    <property type="match status" value="1"/>
</dbReference>
<feature type="domain" description="Signal transduction histidine kinase internal region" evidence="2">
    <location>
        <begin position="471"/>
        <end position="544"/>
    </location>
</feature>
<dbReference type="Pfam" id="PF06580">
    <property type="entry name" value="His_kinase"/>
    <property type="match status" value="1"/>
</dbReference>
<dbReference type="GO" id="GO:0000155">
    <property type="term" value="F:phosphorelay sensor kinase activity"/>
    <property type="evidence" value="ECO:0007669"/>
    <property type="project" value="InterPro"/>
</dbReference>
<dbReference type="SUPFAM" id="SSF55874">
    <property type="entry name" value="ATPase domain of HSP90 chaperone/DNA topoisomerase II/histidine kinase"/>
    <property type="match status" value="1"/>
</dbReference>
<dbReference type="Gene3D" id="1.25.40.10">
    <property type="entry name" value="Tetratricopeptide repeat domain"/>
    <property type="match status" value="2"/>
</dbReference>
<comment type="caution">
    <text evidence="3">The sequence shown here is derived from an EMBL/GenBank/DDBJ whole genome shotgun (WGS) entry which is preliminary data.</text>
</comment>
<dbReference type="SUPFAM" id="SSF81901">
    <property type="entry name" value="HCP-like"/>
    <property type="match status" value="1"/>
</dbReference>
<dbReference type="InterPro" id="IPR050640">
    <property type="entry name" value="Bact_2-comp_sensor_kinase"/>
</dbReference>
<keyword evidence="1" id="KW-0812">Transmembrane</keyword>